<evidence type="ECO:0000256" key="1">
    <source>
        <dbReference type="SAM" id="SignalP"/>
    </source>
</evidence>
<protein>
    <submittedName>
        <fullName evidence="3">Outer membrane protein beta-barrel domain-containing protein</fullName>
    </submittedName>
</protein>
<dbReference type="OrthoDB" id="838174at2"/>
<proteinExistence type="predicted"/>
<keyword evidence="1" id="KW-0732">Signal</keyword>
<dbReference type="Proteomes" id="UP000198131">
    <property type="component" value="Unassembled WGS sequence"/>
</dbReference>
<organism evidence="3 4">
    <name type="scientific">Hymenobacter gelipurpurascens</name>
    <dbReference type="NCBI Taxonomy" id="89968"/>
    <lineage>
        <taxon>Bacteria</taxon>
        <taxon>Pseudomonadati</taxon>
        <taxon>Bacteroidota</taxon>
        <taxon>Cytophagia</taxon>
        <taxon>Cytophagales</taxon>
        <taxon>Hymenobacteraceae</taxon>
        <taxon>Hymenobacter</taxon>
    </lineage>
</organism>
<dbReference type="Pfam" id="PF13568">
    <property type="entry name" value="OMP_b-brl_2"/>
    <property type="match status" value="1"/>
</dbReference>
<keyword evidence="4" id="KW-1185">Reference proteome</keyword>
<dbReference type="RefSeq" id="WP_088845471.1">
    <property type="nucleotide sequence ID" value="NZ_FYEW01000003.1"/>
</dbReference>
<sequence length="204" mass="21744">MKKSFLLFLLVAGVATASQAQNVRVGLKGGASLTNFAGDDAALKGNKVGFHGGLLANIGVNDAFSVQPELLYSQKGSKYTLNGTDVINKFDYIDLPIMFRINADGLFFEVGPQLGFLSSAKQKIGSVTTDIKDAYNTVDFGYAAGLGYQSASGPGIGLRYNGGITNIPKEYTTGNTSFQPNIRNSAFQLYVSYLLGGSSGRRRR</sequence>
<name>A0A212UH28_9BACT</name>
<feature type="domain" description="Outer membrane protein beta-barrel" evidence="2">
    <location>
        <begin position="19"/>
        <end position="167"/>
    </location>
</feature>
<dbReference type="AlphaFoldDB" id="A0A212UH28"/>
<dbReference type="EMBL" id="FYEW01000003">
    <property type="protein sequence ID" value="SNC77496.1"/>
    <property type="molecule type" value="Genomic_DNA"/>
</dbReference>
<feature type="signal peptide" evidence="1">
    <location>
        <begin position="1"/>
        <end position="20"/>
    </location>
</feature>
<dbReference type="InterPro" id="IPR025665">
    <property type="entry name" value="Beta-barrel_OMP_2"/>
</dbReference>
<reference evidence="4" key="1">
    <citation type="submission" date="2017-06" db="EMBL/GenBank/DDBJ databases">
        <authorList>
            <person name="Varghese N."/>
            <person name="Submissions S."/>
        </authorList>
    </citation>
    <scope>NUCLEOTIDE SEQUENCE [LARGE SCALE GENOMIC DNA]</scope>
    <source>
        <strain evidence="4">DSM 11116</strain>
    </source>
</reference>
<evidence type="ECO:0000259" key="2">
    <source>
        <dbReference type="Pfam" id="PF13568"/>
    </source>
</evidence>
<accession>A0A212UH28</accession>
<evidence type="ECO:0000313" key="3">
    <source>
        <dbReference type="EMBL" id="SNC77496.1"/>
    </source>
</evidence>
<gene>
    <name evidence="3" type="ORF">SAMN06265337_4080</name>
</gene>
<evidence type="ECO:0000313" key="4">
    <source>
        <dbReference type="Proteomes" id="UP000198131"/>
    </source>
</evidence>
<feature type="chain" id="PRO_5012397461" evidence="1">
    <location>
        <begin position="21"/>
        <end position="204"/>
    </location>
</feature>